<evidence type="ECO:0000313" key="6">
    <source>
        <dbReference type="EMBL" id="CAB3260898.1"/>
    </source>
</evidence>
<accession>A0A6F9DH26</accession>
<dbReference type="Pfam" id="PF05729">
    <property type="entry name" value="NACHT"/>
    <property type="match status" value="1"/>
</dbReference>
<evidence type="ECO:0000256" key="4">
    <source>
        <dbReference type="SAM" id="MobiDB-lite"/>
    </source>
</evidence>
<dbReference type="InterPro" id="IPR007111">
    <property type="entry name" value="NACHT_NTPase"/>
</dbReference>
<dbReference type="GO" id="GO:0005737">
    <property type="term" value="C:cytoplasm"/>
    <property type="evidence" value="ECO:0007669"/>
    <property type="project" value="UniProtKB-SubCell"/>
</dbReference>
<evidence type="ECO:0000259" key="5">
    <source>
        <dbReference type="PROSITE" id="PS50837"/>
    </source>
</evidence>
<evidence type="ECO:0000256" key="1">
    <source>
        <dbReference type="ARBA" id="ARBA00004496"/>
    </source>
</evidence>
<feature type="region of interest" description="Disordered" evidence="4">
    <location>
        <begin position="27"/>
        <end position="46"/>
    </location>
</feature>
<feature type="region of interest" description="Disordered" evidence="4">
    <location>
        <begin position="1"/>
        <end position="22"/>
    </location>
</feature>
<evidence type="ECO:0000256" key="2">
    <source>
        <dbReference type="ARBA" id="ARBA00022490"/>
    </source>
</evidence>
<feature type="domain" description="NACHT" evidence="5">
    <location>
        <begin position="239"/>
        <end position="378"/>
    </location>
</feature>
<dbReference type="InterPro" id="IPR050637">
    <property type="entry name" value="NLRP_innate_immun_reg"/>
</dbReference>
<protein>
    <submittedName>
        <fullName evidence="6">Uncharacterized protein LOC100176231</fullName>
    </submittedName>
</protein>
<keyword evidence="2" id="KW-0963">Cytoplasm</keyword>
<sequence length="829" mass="94136">MSRQNNQVTSPRTRGPLLRHNSEQILRTSQQRTHQEIPVPRSQRLHSISAFDDSTSISLPSSADAEHEPVFPFSPPISGRGVNCENVASIHAGDVVNNHYYQQQADDQHLSYLHHSAGASSHSMENNSSVQRDPAVRKFRSGAMTLAQEACGECQAPIGLDSPLDKVKLELTSEQDRISSNDTTFGRQRRSNFQMAIAPRGNVTIEEIFTLSQNNARKEAESSTMTPQSRSKYIMEHGNRVLVTGQAGIGKSTLSRKFVQMILDQEILPDTKIVCYIYIRDIDCNEELTLVEFLLKYGVSDGEEFSDEEKEFILHEIKKNPNIVLVFDGLDEANSEDIAISPVPKVGMKDKVKVSVLLRSILSGKLLAEAKVLVTCRPRQAFDLSPDYRPGAVIRILGLDASSQKQLGQQICGNDCGRVYGILHEDPDLETACYVPVFCIILYAVLLRNPRRTESGNPSLNTITRVMIFLLNIYLRSAHMRHIDVRELTKIACLARNMFANKKGVFKQYDIQSVGLTQKGYQAFMVTYLDRNTKLKLRIFEGEHNCSFSHMIWQEFFTALDLMFFASNDEFDHYERHLMDDPRWEVVAKFMYGLTNVNNMNDFKQNFTAFQKFETNWDKRRGILKTSTEVRFQQGPLDSYITLQLFNQVREADDSSFTLRVAKRGLPQTLKLDSVDGNPLTVFSSDVRSLMRLLQTAAEYLEENSVKEIDMEQVMFSGDSFVRFANGISIIRKKIQGIRLVECWLGCAGTSSLTKLLPKFERIHLAYCDISNEQINALYGHYCSMPSPRPEVWVFGRDGVARDFGFELKQKKSQFDPETEDTFAKSKSR</sequence>
<comment type="subcellular location">
    <subcellularLocation>
        <location evidence="1">Cytoplasm</location>
    </subcellularLocation>
</comment>
<gene>
    <name evidence="6" type="primary">LOC100176231</name>
</gene>
<evidence type="ECO:0000256" key="3">
    <source>
        <dbReference type="ARBA" id="ARBA00022737"/>
    </source>
</evidence>
<reference evidence="6" key="1">
    <citation type="submission" date="2020-04" db="EMBL/GenBank/DDBJ databases">
        <authorList>
            <person name="Neveu A P."/>
        </authorList>
    </citation>
    <scope>NUCLEOTIDE SEQUENCE</scope>
    <source>
        <tissue evidence="6">Whole embryo</tissue>
    </source>
</reference>
<dbReference type="PANTHER" id="PTHR45690:SF19">
    <property type="entry name" value="NACHT, LRR AND PYD DOMAINS-CONTAINING PROTEIN 3"/>
    <property type="match status" value="1"/>
</dbReference>
<dbReference type="EMBL" id="LR786426">
    <property type="protein sequence ID" value="CAB3260898.1"/>
    <property type="molecule type" value="mRNA"/>
</dbReference>
<name>A0A6F9DH26_9ASCI</name>
<dbReference type="SUPFAM" id="SSF52540">
    <property type="entry name" value="P-loop containing nucleoside triphosphate hydrolases"/>
    <property type="match status" value="1"/>
</dbReference>
<dbReference type="AlphaFoldDB" id="A0A6F9DH26"/>
<dbReference type="Gene3D" id="3.40.50.300">
    <property type="entry name" value="P-loop containing nucleotide triphosphate hydrolases"/>
    <property type="match status" value="1"/>
</dbReference>
<dbReference type="PANTHER" id="PTHR45690">
    <property type="entry name" value="NACHT, LRR AND PYD DOMAINS-CONTAINING PROTEIN 12"/>
    <property type="match status" value="1"/>
</dbReference>
<feature type="compositionally biased region" description="Polar residues" evidence="4">
    <location>
        <begin position="1"/>
        <end position="12"/>
    </location>
</feature>
<dbReference type="PROSITE" id="PS50837">
    <property type="entry name" value="NACHT"/>
    <property type="match status" value="1"/>
</dbReference>
<organism evidence="6">
    <name type="scientific">Phallusia mammillata</name>
    <dbReference type="NCBI Taxonomy" id="59560"/>
    <lineage>
        <taxon>Eukaryota</taxon>
        <taxon>Metazoa</taxon>
        <taxon>Chordata</taxon>
        <taxon>Tunicata</taxon>
        <taxon>Ascidiacea</taxon>
        <taxon>Phlebobranchia</taxon>
        <taxon>Ascidiidae</taxon>
        <taxon>Phallusia</taxon>
    </lineage>
</organism>
<proteinExistence type="evidence at transcript level"/>
<dbReference type="InterPro" id="IPR027417">
    <property type="entry name" value="P-loop_NTPase"/>
</dbReference>
<keyword evidence="3" id="KW-0677">Repeat</keyword>